<accession>L8JSV2</accession>
<dbReference type="Proteomes" id="UP000011135">
    <property type="component" value="Unassembled WGS sequence"/>
</dbReference>
<dbReference type="OrthoDB" id="9810907at2"/>
<dbReference type="PATRIC" id="fig|1237149.3.peg.3458"/>
<keyword evidence="3" id="KW-1185">Reference proteome</keyword>
<dbReference type="EMBL" id="AMZN01000053">
    <property type="protein sequence ID" value="ELR70442.1"/>
    <property type="molecule type" value="Genomic_DNA"/>
</dbReference>
<organism evidence="2 3">
    <name type="scientific">Fulvivirga imtechensis AK7</name>
    <dbReference type="NCBI Taxonomy" id="1237149"/>
    <lineage>
        <taxon>Bacteria</taxon>
        <taxon>Pseudomonadati</taxon>
        <taxon>Bacteroidota</taxon>
        <taxon>Cytophagia</taxon>
        <taxon>Cytophagales</taxon>
        <taxon>Fulvivirgaceae</taxon>
        <taxon>Fulvivirga</taxon>
    </lineage>
</organism>
<protein>
    <recommendedName>
        <fullName evidence="1">CHAD domain-containing protein</fullName>
    </recommendedName>
</protein>
<dbReference type="PANTHER" id="PTHR39339:SF1">
    <property type="entry name" value="CHAD DOMAIN-CONTAINING PROTEIN"/>
    <property type="match status" value="1"/>
</dbReference>
<dbReference type="RefSeq" id="WP_009581090.1">
    <property type="nucleotide sequence ID" value="NZ_AMZN01000053.1"/>
</dbReference>
<comment type="caution">
    <text evidence="2">The sequence shown here is derived from an EMBL/GenBank/DDBJ whole genome shotgun (WGS) entry which is preliminary data.</text>
</comment>
<dbReference type="Pfam" id="PF05235">
    <property type="entry name" value="CHAD"/>
    <property type="match status" value="1"/>
</dbReference>
<dbReference type="AlphaFoldDB" id="L8JSV2"/>
<evidence type="ECO:0000259" key="1">
    <source>
        <dbReference type="PROSITE" id="PS51708"/>
    </source>
</evidence>
<evidence type="ECO:0000313" key="3">
    <source>
        <dbReference type="Proteomes" id="UP000011135"/>
    </source>
</evidence>
<dbReference type="eggNOG" id="COG5607">
    <property type="taxonomic scope" value="Bacteria"/>
</dbReference>
<evidence type="ECO:0000313" key="2">
    <source>
        <dbReference type="EMBL" id="ELR70442.1"/>
    </source>
</evidence>
<sequence length="318" mass="36968">MMSLQLPDKNLTDGINKLIRQEESFCLEILEKVSSSNRHNVIHELRKSGKKIRAMLRFIRHAIGEESYKAENGFYRDMGKQIAELRDSTAIIEALQHIKGVYQPELANDAFEVPLKTLRAHRQKMVKQYLTGEKRLENISNHLQEKTKQQNHLSPDALTFDHVASGMRKVYARGLESFNKSKHSKDTNDLHEWRKRVKYLRYQYEIFTIVWPNVMNAYTTELDSLADFLGLDHDLSILHEQISGGRVNFKDEAEKGLLSALINFQRDQLQRLAFLLGSNLYQDDPDSFAKKITAYWDNYQQKLLQNEEVNIASLEQGN</sequence>
<dbReference type="STRING" id="1237149.C900_03696"/>
<dbReference type="InterPro" id="IPR038186">
    <property type="entry name" value="CHAD_dom_sf"/>
</dbReference>
<dbReference type="PROSITE" id="PS51708">
    <property type="entry name" value="CHAD"/>
    <property type="match status" value="1"/>
</dbReference>
<dbReference type="InterPro" id="IPR007899">
    <property type="entry name" value="CHAD_dom"/>
</dbReference>
<gene>
    <name evidence="2" type="ORF">C900_03696</name>
</gene>
<reference evidence="2 3" key="1">
    <citation type="submission" date="2012-12" db="EMBL/GenBank/DDBJ databases">
        <title>Genome assembly of Fulvivirga imtechensis AK7.</title>
        <authorList>
            <person name="Nupur N."/>
            <person name="Khatri I."/>
            <person name="Kumar R."/>
            <person name="Subramanian S."/>
            <person name="Pinnaka A."/>
        </authorList>
    </citation>
    <scope>NUCLEOTIDE SEQUENCE [LARGE SCALE GENOMIC DNA]</scope>
    <source>
        <strain evidence="2 3">AK7</strain>
    </source>
</reference>
<proteinExistence type="predicted"/>
<dbReference type="Gene3D" id="1.40.20.10">
    <property type="entry name" value="CHAD domain"/>
    <property type="match status" value="1"/>
</dbReference>
<dbReference type="PANTHER" id="PTHR39339">
    <property type="entry name" value="SLR1444 PROTEIN"/>
    <property type="match status" value="1"/>
</dbReference>
<feature type="domain" description="CHAD" evidence="1">
    <location>
        <begin position="8"/>
        <end position="294"/>
    </location>
</feature>
<name>L8JSV2_9BACT</name>
<dbReference type="SMART" id="SM00880">
    <property type="entry name" value="CHAD"/>
    <property type="match status" value="1"/>
</dbReference>